<gene>
    <name evidence="1" type="ORF">ESZ48_06470</name>
</gene>
<evidence type="ECO:0000313" key="1">
    <source>
        <dbReference type="EMBL" id="RXJ51504.1"/>
    </source>
</evidence>
<dbReference type="EMBL" id="SDDZ01000002">
    <property type="protein sequence ID" value="RXJ51504.1"/>
    <property type="molecule type" value="Genomic_DNA"/>
</dbReference>
<comment type="caution">
    <text evidence="1">The sequence shown here is derived from an EMBL/GenBank/DDBJ whole genome shotgun (WGS) entry which is preliminary data.</text>
</comment>
<evidence type="ECO:0000313" key="2">
    <source>
        <dbReference type="Proteomes" id="UP000289792"/>
    </source>
</evidence>
<dbReference type="AlphaFoldDB" id="A0A4Q0XIP5"/>
<sequence length="527" mass="61184">METLFKSTALDSSLQEKLLQLTRELPVAQIFYHPATTSALAQIVLVMVEYNDVSKVASRKWVRQARAHYSVQVNVLRYFLMMRTDRIGNPFIAYYCHKGALIYKNSEASDGMDIKWERFKKRYHHYRERFHSGHDLLLTQVRNFESLNAITSVFLTYQSTFKNHITYLETLYLGNHFFSDNLHQRIHRLSYVVLGLARLFVKSSERTYYLISQLERAEKDAENSENCHTNPELLVNVQAMDDQLCNMVVDRFIELKHLLKNHLPSQTMGVADASATTSSELTQIVSYLVKTVAPEEVFCFGTKDTATGVLYYLLLIGSGLGTNTLNRLQQSIADRDECEVVLIGHSRLWIQEHLFVHQQFFQAVMLPENRVFSSEAQWPSLHWSHPYSCYYPDLDYYFIATKEIVATYFMLREHNDESTTGALPILFSTCVLRILRTLVYSTIAYLPNQLSAFSLWQLCLHANTSLANTEFLFEKLDGKKFYTKVDKHAQYAHHNFHYTETQILVMDEILNNLFDTLKKSVEAIDLE</sequence>
<proteinExistence type="predicted"/>
<dbReference type="Proteomes" id="UP000289792">
    <property type="component" value="Unassembled WGS sequence"/>
</dbReference>
<dbReference type="OrthoDB" id="1231908at2"/>
<dbReference type="RefSeq" id="WP_129016502.1">
    <property type="nucleotide sequence ID" value="NZ_SDDZ01000002.1"/>
</dbReference>
<accession>A0A4Q0XIP5</accession>
<keyword evidence="2" id="KW-1185">Reference proteome</keyword>
<organism evidence="1 2">
    <name type="scientific">Gelidibacter gilvus</name>
    <dbReference type="NCBI Taxonomy" id="59602"/>
    <lineage>
        <taxon>Bacteria</taxon>
        <taxon>Pseudomonadati</taxon>
        <taxon>Bacteroidota</taxon>
        <taxon>Flavobacteriia</taxon>
        <taxon>Flavobacteriales</taxon>
        <taxon>Flavobacteriaceae</taxon>
        <taxon>Gelidibacter</taxon>
    </lineage>
</organism>
<protein>
    <submittedName>
        <fullName evidence="1">Uncharacterized protein</fullName>
    </submittedName>
</protein>
<name>A0A4Q0XIP5_9FLAO</name>
<reference evidence="1 2" key="1">
    <citation type="submission" date="2019-01" db="EMBL/GenBank/DDBJ databases">
        <title>Genome sequence of the Antarctic species Gelidibacter gilvus ACAM 158(T).</title>
        <authorList>
            <person name="Bowman J.P."/>
        </authorList>
    </citation>
    <scope>NUCLEOTIDE SEQUENCE [LARGE SCALE GENOMIC DNA]</scope>
    <source>
        <strain evidence="1 2">IC158</strain>
    </source>
</reference>